<accession>X1T3W0</accession>
<evidence type="ECO:0000313" key="1">
    <source>
        <dbReference type="EMBL" id="GAI74724.1"/>
    </source>
</evidence>
<protein>
    <recommendedName>
        <fullName evidence="2">PARP-type domain-containing protein</fullName>
    </recommendedName>
</protein>
<comment type="caution">
    <text evidence="1">The sequence shown here is derived from an EMBL/GenBank/DDBJ whole genome shotgun (WGS) entry which is preliminary data.</text>
</comment>
<dbReference type="EMBL" id="BARW01007668">
    <property type="protein sequence ID" value="GAI74724.1"/>
    <property type="molecule type" value="Genomic_DNA"/>
</dbReference>
<reference evidence="1" key="1">
    <citation type="journal article" date="2014" name="Front. Microbiol.">
        <title>High frequency of phylogenetically diverse reductive dehalogenase-homologous genes in deep subseafloor sedimentary metagenomes.</title>
        <authorList>
            <person name="Kawai M."/>
            <person name="Futagami T."/>
            <person name="Toyoda A."/>
            <person name="Takaki Y."/>
            <person name="Nishi S."/>
            <person name="Hori S."/>
            <person name="Arai W."/>
            <person name="Tsubouchi T."/>
            <person name="Morono Y."/>
            <person name="Uchiyama I."/>
            <person name="Ito T."/>
            <person name="Fujiyama A."/>
            <person name="Inagaki F."/>
            <person name="Takami H."/>
        </authorList>
    </citation>
    <scope>NUCLEOTIDE SEQUENCE</scope>
    <source>
        <strain evidence="1">Expedition CK06-06</strain>
    </source>
</reference>
<organism evidence="1">
    <name type="scientific">marine sediment metagenome</name>
    <dbReference type="NCBI Taxonomy" id="412755"/>
    <lineage>
        <taxon>unclassified sequences</taxon>
        <taxon>metagenomes</taxon>
        <taxon>ecological metagenomes</taxon>
    </lineage>
</organism>
<gene>
    <name evidence="1" type="ORF">S12H4_15900</name>
</gene>
<name>X1T3W0_9ZZZZ</name>
<sequence length="65" mass="7645">MEYQGGRPGCYKCKQPITSIDDYYTLIWKGKTWSMEVNYHIDCLTKAFEDGEITFKEADPNERQT</sequence>
<evidence type="ECO:0008006" key="2">
    <source>
        <dbReference type="Google" id="ProtNLM"/>
    </source>
</evidence>
<dbReference type="AlphaFoldDB" id="X1T3W0"/>
<proteinExistence type="predicted"/>